<sequence length="336" mass="38141">MSRLGNRYHEWVRHHPTAAADFVEAIEDLLNDAGVIFDRVAARVKRWPSYKAKAKKKSPETGEPAYPNPWTDIHDLVGVRVTLFHSTAIPQAIDVLGESFEVVRSVDKAAQTRISGGFGYGSHHLILRVTDAIEELAEFRGMTFEVQIRTVLQHAWAEFEHDIRYKHGPKPPSPQVDRLFTLAAGLIELADQQFDEIAALKNPETEAAADSNIEITADTLPGLLAVLLGSRFPLSRSEHYRWLAELLEANGITSMRQLRDLIQVEDIERVHHAMRYRFRPGQVRLVDDLLLNRFGEQHITETGHTGSRKGRIKRLNARLKALRSGDDRESRSKKER</sequence>
<dbReference type="GO" id="GO:0008728">
    <property type="term" value="F:GTP diphosphokinase activity"/>
    <property type="evidence" value="ECO:0007669"/>
    <property type="project" value="UniProtKB-EC"/>
</dbReference>
<keyword evidence="3" id="KW-1185">Reference proteome</keyword>
<dbReference type="CDD" id="cd05399">
    <property type="entry name" value="NT_Rel-Spo_like"/>
    <property type="match status" value="1"/>
</dbReference>
<reference evidence="2 3" key="1">
    <citation type="submission" date="2020-10" db="EMBL/GenBank/DDBJ databases">
        <title>Complete genome sequence of Corynebacterium massiliense DSM 45435, type strain of Corynebacterium massiliense.</title>
        <authorList>
            <person name="Busche T."/>
            <person name="Kalinowski J."/>
            <person name="Ruckert C."/>
        </authorList>
    </citation>
    <scope>NUCLEOTIDE SEQUENCE [LARGE SCALE GENOMIC DNA]</scope>
    <source>
        <strain evidence="2 3">DSM 45435</strain>
    </source>
</reference>
<dbReference type="Gene3D" id="1.10.287.860">
    <property type="entry name" value="Nucleotidyltransferase"/>
    <property type="match status" value="1"/>
</dbReference>
<organism evidence="2 3">
    <name type="scientific">Corynebacterium massiliense DSM 45435</name>
    <dbReference type="NCBI Taxonomy" id="1121364"/>
    <lineage>
        <taxon>Bacteria</taxon>
        <taxon>Bacillati</taxon>
        <taxon>Actinomycetota</taxon>
        <taxon>Actinomycetes</taxon>
        <taxon>Mycobacteriales</taxon>
        <taxon>Corynebacteriaceae</taxon>
        <taxon>Corynebacterium</taxon>
    </lineage>
</organism>
<dbReference type="InterPro" id="IPR043519">
    <property type="entry name" value="NT_sf"/>
</dbReference>
<name>A0ABY7UA34_9CORY</name>
<keyword evidence="2" id="KW-0808">Transferase</keyword>
<dbReference type="EMBL" id="CP063189">
    <property type="protein sequence ID" value="WCZ32819.1"/>
    <property type="molecule type" value="Genomic_DNA"/>
</dbReference>
<dbReference type="EC" id="2.7.6.5" evidence="2"/>
<evidence type="ECO:0000259" key="1">
    <source>
        <dbReference type="SMART" id="SM00954"/>
    </source>
</evidence>
<evidence type="ECO:0000313" key="2">
    <source>
        <dbReference type="EMBL" id="WCZ32819.1"/>
    </source>
</evidence>
<dbReference type="Gene3D" id="3.30.460.10">
    <property type="entry name" value="Beta Polymerase, domain 2"/>
    <property type="match status" value="1"/>
</dbReference>
<dbReference type="Proteomes" id="UP001220064">
    <property type="component" value="Chromosome"/>
</dbReference>
<dbReference type="SUPFAM" id="SSF81301">
    <property type="entry name" value="Nucleotidyltransferase"/>
    <property type="match status" value="1"/>
</dbReference>
<dbReference type="PANTHER" id="PTHR41773">
    <property type="entry name" value="GTP PYROPHOSPHATASE-RELATED"/>
    <property type="match status" value="1"/>
</dbReference>
<dbReference type="Pfam" id="PF04607">
    <property type="entry name" value="RelA_SpoT"/>
    <property type="match status" value="1"/>
</dbReference>
<gene>
    <name evidence="2" type="primary">ywaC</name>
    <name evidence="2" type="ORF">CMASS_06925</name>
</gene>
<protein>
    <submittedName>
        <fullName evidence="2">GTP pyrophosphokinase YwaC</fullName>
        <ecNumber evidence="2">2.7.6.5</ecNumber>
    </submittedName>
</protein>
<dbReference type="PANTHER" id="PTHR41773:SF1">
    <property type="entry name" value="RELA_SPOT DOMAIN-CONTAINING PROTEIN"/>
    <property type="match status" value="1"/>
</dbReference>
<evidence type="ECO:0000313" key="3">
    <source>
        <dbReference type="Proteomes" id="UP001220064"/>
    </source>
</evidence>
<dbReference type="InterPro" id="IPR007685">
    <property type="entry name" value="RelA_SpoT"/>
</dbReference>
<accession>A0ABY7UA34</accession>
<proteinExistence type="predicted"/>
<dbReference type="SMART" id="SM00954">
    <property type="entry name" value="RelA_SpoT"/>
    <property type="match status" value="1"/>
</dbReference>
<feature type="domain" description="RelA/SpoT" evidence="1">
    <location>
        <begin position="42"/>
        <end position="171"/>
    </location>
</feature>